<dbReference type="Proteomes" id="UP000037179">
    <property type="component" value="Unassembled WGS sequence"/>
</dbReference>
<evidence type="ECO:0000313" key="3">
    <source>
        <dbReference type="Proteomes" id="UP000037179"/>
    </source>
</evidence>
<feature type="compositionally biased region" description="Basic and acidic residues" evidence="1">
    <location>
        <begin position="40"/>
        <end position="51"/>
    </location>
</feature>
<reference evidence="3" key="1">
    <citation type="submission" date="2015-07" db="EMBL/GenBank/DDBJ databases">
        <title>Nocardia seriolae U-1 whole genome shotgun sequence.</title>
        <authorList>
            <person name="Imajoh M."/>
            <person name="Fukumoto Y."/>
            <person name="Sukeda M."/>
            <person name="Yamane J."/>
            <person name="Yamasaki K."/>
            <person name="Shimizu M."/>
            <person name="Ohnishi K."/>
            <person name="Oshima S."/>
        </authorList>
    </citation>
    <scope>NUCLEOTIDE SEQUENCE [LARGE SCALE GENOMIC DNA]</scope>
    <source>
        <strain evidence="3">U-1</strain>
    </source>
</reference>
<organism evidence="2 3">
    <name type="scientific">Nocardia seriolae</name>
    <dbReference type="NCBI Taxonomy" id="37332"/>
    <lineage>
        <taxon>Bacteria</taxon>
        <taxon>Bacillati</taxon>
        <taxon>Actinomycetota</taxon>
        <taxon>Actinomycetes</taxon>
        <taxon>Mycobacteriales</taxon>
        <taxon>Nocardiaceae</taxon>
        <taxon>Nocardia</taxon>
    </lineage>
</organism>
<feature type="region of interest" description="Disordered" evidence="1">
    <location>
        <begin position="40"/>
        <end position="62"/>
    </location>
</feature>
<dbReference type="EMBL" id="BBYQ01000007">
    <property type="protein sequence ID" value="GAP26576.1"/>
    <property type="molecule type" value="Genomic_DNA"/>
</dbReference>
<feature type="region of interest" description="Disordered" evidence="1">
    <location>
        <begin position="76"/>
        <end position="105"/>
    </location>
</feature>
<name>A0ABC9YNC2_9NOCA</name>
<protein>
    <submittedName>
        <fullName evidence="2">Uncharacterized protein</fullName>
    </submittedName>
</protein>
<comment type="caution">
    <text evidence="2">The sequence shown here is derived from an EMBL/GenBank/DDBJ whole genome shotgun (WGS) entry which is preliminary data.</text>
</comment>
<evidence type="ECO:0000313" key="2">
    <source>
        <dbReference type="EMBL" id="GAP26576.1"/>
    </source>
</evidence>
<dbReference type="AlphaFoldDB" id="A0ABC9YNC2"/>
<evidence type="ECO:0000256" key="1">
    <source>
        <dbReference type="SAM" id="MobiDB-lite"/>
    </source>
</evidence>
<sequence length="105" mass="11767">MRLSDLARHIYPRARVRRTRPTVGADHPEPITYSRNARLDDRTVHSGRDRAAPNPGDTDLVRIGDPDEVFVIRPSVQLDSPPALSPPGRQRIQVAGDHGMRKHHA</sequence>
<reference evidence="2 3" key="2">
    <citation type="journal article" date="2016" name="Genome Announc.">
        <title>Draft Genome Sequence of Erythromycin- and Oxytetracycline-Sensitive Nocardia seriolae Strain U-1 (NBRC 110359).</title>
        <authorList>
            <person name="Imajoh M."/>
            <person name="Sukeda M."/>
            <person name="Shimizu M."/>
            <person name="Yamane J."/>
            <person name="Ohnishi K."/>
            <person name="Oshima S."/>
        </authorList>
    </citation>
    <scope>NUCLEOTIDE SEQUENCE [LARGE SCALE GENOMIC DNA]</scope>
    <source>
        <strain evidence="2 3">U-1</strain>
    </source>
</reference>
<gene>
    <name evidence="2" type="ORF">NSK11_contig00007-0060</name>
</gene>
<keyword evidence="3" id="KW-1185">Reference proteome</keyword>
<proteinExistence type="predicted"/>
<accession>A0ABC9YNC2</accession>